<sequence length="180" mass="20076">MSQFEGRPSREESPIETGTPVTKGSIGKAIRLPLGGTIKELTAFCKKKVPPAVVECEAIEVKDHKSIEKKKRVVMDDSTWYANFTNSDGSSVGPFRVRDEAVPIDVFKVALFVFSSTLARSYKVALYGKVSITKNSIECMLPSGQIFGCQKQLSASMYVTRMARKQEWNKLHFDDLKTCE</sequence>
<organism evidence="2 3">
    <name type="scientific">Parasponia andersonii</name>
    <name type="common">Sponia andersonii</name>
    <dbReference type="NCBI Taxonomy" id="3476"/>
    <lineage>
        <taxon>Eukaryota</taxon>
        <taxon>Viridiplantae</taxon>
        <taxon>Streptophyta</taxon>
        <taxon>Embryophyta</taxon>
        <taxon>Tracheophyta</taxon>
        <taxon>Spermatophyta</taxon>
        <taxon>Magnoliopsida</taxon>
        <taxon>eudicotyledons</taxon>
        <taxon>Gunneridae</taxon>
        <taxon>Pentapetalae</taxon>
        <taxon>rosids</taxon>
        <taxon>fabids</taxon>
        <taxon>Rosales</taxon>
        <taxon>Cannabaceae</taxon>
        <taxon>Parasponia</taxon>
    </lineage>
</organism>
<dbReference type="EMBL" id="JXTB01000348">
    <property type="protein sequence ID" value="PON44550.1"/>
    <property type="molecule type" value="Genomic_DNA"/>
</dbReference>
<comment type="caution">
    <text evidence="2">The sequence shown here is derived from an EMBL/GenBank/DDBJ whole genome shotgun (WGS) entry which is preliminary data.</text>
</comment>
<evidence type="ECO:0000313" key="2">
    <source>
        <dbReference type="EMBL" id="PON44550.1"/>
    </source>
</evidence>
<dbReference type="AlphaFoldDB" id="A0A2P5B6W4"/>
<evidence type="ECO:0000313" key="3">
    <source>
        <dbReference type="Proteomes" id="UP000237105"/>
    </source>
</evidence>
<accession>A0A2P5B6W4</accession>
<evidence type="ECO:0000256" key="1">
    <source>
        <dbReference type="SAM" id="MobiDB-lite"/>
    </source>
</evidence>
<dbReference type="Proteomes" id="UP000237105">
    <property type="component" value="Unassembled WGS sequence"/>
</dbReference>
<feature type="region of interest" description="Disordered" evidence="1">
    <location>
        <begin position="1"/>
        <end position="23"/>
    </location>
</feature>
<gene>
    <name evidence="2" type="ORF">PanWU01x14_266280</name>
</gene>
<proteinExistence type="predicted"/>
<protein>
    <submittedName>
        <fullName evidence="2">Uncharacterized protein</fullName>
    </submittedName>
</protein>
<name>A0A2P5B6W4_PARAD</name>
<keyword evidence="3" id="KW-1185">Reference proteome</keyword>
<reference evidence="3" key="1">
    <citation type="submission" date="2016-06" db="EMBL/GenBank/DDBJ databases">
        <title>Parallel loss of symbiosis genes in relatives of nitrogen-fixing non-legume Parasponia.</title>
        <authorList>
            <person name="Van Velzen R."/>
            <person name="Holmer R."/>
            <person name="Bu F."/>
            <person name="Rutten L."/>
            <person name="Van Zeijl A."/>
            <person name="Liu W."/>
            <person name="Santuari L."/>
            <person name="Cao Q."/>
            <person name="Sharma T."/>
            <person name="Shen D."/>
            <person name="Roswanjaya Y."/>
            <person name="Wardhani T."/>
            <person name="Kalhor M.S."/>
            <person name="Jansen J."/>
            <person name="Van den Hoogen J."/>
            <person name="Gungor B."/>
            <person name="Hartog M."/>
            <person name="Hontelez J."/>
            <person name="Verver J."/>
            <person name="Yang W.-C."/>
            <person name="Schijlen E."/>
            <person name="Repin R."/>
            <person name="Schilthuizen M."/>
            <person name="Schranz E."/>
            <person name="Heidstra R."/>
            <person name="Miyata K."/>
            <person name="Fedorova E."/>
            <person name="Kohlen W."/>
            <person name="Bisseling T."/>
            <person name="Smit S."/>
            <person name="Geurts R."/>
        </authorList>
    </citation>
    <scope>NUCLEOTIDE SEQUENCE [LARGE SCALE GENOMIC DNA]</scope>
    <source>
        <strain evidence="3">cv. WU1-14</strain>
    </source>
</reference>